<dbReference type="HOGENOM" id="CLU_2057672_0_0_10"/>
<sequence>MKTKEEENQWKEYRLYILEQKSKSEDDFEKYITFISSGALGLTVTFIDKISPLKESVYVWTIILGWGLFALTLFLNLFSHYLSSRYNEKTINEIDMDIDYSMLLENIDKRNHWCPVKNK</sequence>
<dbReference type="EMBL" id="CP003346">
    <property type="protein sequence ID" value="AGA76669.1"/>
    <property type="molecule type" value="Genomic_DNA"/>
</dbReference>
<keyword evidence="1" id="KW-0812">Transmembrane</keyword>
<dbReference type="AlphaFoldDB" id="L0FRW1"/>
<evidence type="ECO:0000256" key="1">
    <source>
        <dbReference type="SAM" id="Phobius"/>
    </source>
</evidence>
<keyword evidence="1" id="KW-0472">Membrane</keyword>
<accession>L0FRW1</accession>
<dbReference type="PATRIC" id="fig|926556.3.peg.381"/>
<feature type="transmembrane region" description="Helical" evidence="1">
    <location>
        <begin position="31"/>
        <end position="51"/>
    </location>
</feature>
<organism evidence="2 3">
    <name type="scientific">Echinicola vietnamensis (strain DSM 17526 / LMG 23754 / KMM 6221)</name>
    <dbReference type="NCBI Taxonomy" id="926556"/>
    <lineage>
        <taxon>Bacteria</taxon>
        <taxon>Pseudomonadati</taxon>
        <taxon>Bacteroidota</taxon>
        <taxon>Cytophagia</taxon>
        <taxon>Cytophagales</taxon>
        <taxon>Cyclobacteriaceae</taxon>
        <taxon>Echinicola</taxon>
    </lineage>
</organism>
<evidence type="ECO:0000313" key="3">
    <source>
        <dbReference type="Proteomes" id="UP000010796"/>
    </source>
</evidence>
<reference evidence="3" key="1">
    <citation type="submission" date="2012-02" db="EMBL/GenBank/DDBJ databases">
        <title>The complete genome of Echinicola vietnamensis DSM 17526.</title>
        <authorList>
            <person name="Lucas S."/>
            <person name="Copeland A."/>
            <person name="Lapidus A."/>
            <person name="Glavina del Rio T."/>
            <person name="Dalin E."/>
            <person name="Tice H."/>
            <person name="Bruce D."/>
            <person name="Goodwin L."/>
            <person name="Pitluck S."/>
            <person name="Peters L."/>
            <person name="Ovchinnikova G."/>
            <person name="Teshima H."/>
            <person name="Kyrpides N."/>
            <person name="Mavromatis K."/>
            <person name="Ivanova N."/>
            <person name="Brettin T."/>
            <person name="Detter J.C."/>
            <person name="Han C."/>
            <person name="Larimer F."/>
            <person name="Land M."/>
            <person name="Hauser L."/>
            <person name="Markowitz V."/>
            <person name="Cheng J.-F."/>
            <person name="Hugenholtz P."/>
            <person name="Woyke T."/>
            <person name="Wu D."/>
            <person name="Brambilla E."/>
            <person name="Klenk H.-P."/>
            <person name="Eisen J.A."/>
        </authorList>
    </citation>
    <scope>NUCLEOTIDE SEQUENCE [LARGE SCALE GENOMIC DNA]</scope>
    <source>
        <strain evidence="3">DSM 17526 / LMG 23754 / KMM 6221</strain>
    </source>
</reference>
<dbReference type="OrthoDB" id="1441100at2"/>
<evidence type="ECO:0000313" key="2">
    <source>
        <dbReference type="EMBL" id="AGA76669.1"/>
    </source>
</evidence>
<protein>
    <submittedName>
        <fullName evidence="2">Uncharacterized protein</fullName>
    </submittedName>
</protein>
<gene>
    <name evidence="2" type="ordered locus">Echvi_0380</name>
</gene>
<feature type="transmembrane region" description="Helical" evidence="1">
    <location>
        <begin position="57"/>
        <end position="78"/>
    </location>
</feature>
<name>L0FRW1_ECHVK</name>
<dbReference type="RefSeq" id="WP_015264236.1">
    <property type="nucleotide sequence ID" value="NC_019904.1"/>
</dbReference>
<dbReference type="eggNOG" id="ENOG5033G03">
    <property type="taxonomic scope" value="Bacteria"/>
</dbReference>
<dbReference type="Proteomes" id="UP000010796">
    <property type="component" value="Chromosome"/>
</dbReference>
<proteinExistence type="predicted"/>
<dbReference type="KEGG" id="evi:Echvi_0380"/>
<keyword evidence="1" id="KW-1133">Transmembrane helix</keyword>
<dbReference type="STRING" id="926556.Echvi_0380"/>
<keyword evidence="3" id="KW-1185">Reference proteome</keyword>